<evidence type="ECO:0000256" key="6">
    <source>
        <dbReference type="ARBA" id="ARBA00048873"/>
    </source>
</evidence>
<protein>
    <recommendedName>
        <fullName evidence="2">dihydrofolate reductase</fullName>
        <ecNumber evidence="2">1.5.1.3</ecNumber>
    </recommendedName>
</protein>
<keyword evidence="5" id="KW-0560">Oxidoreductase</keyword>
<evidence type="ECO:0000256" key="5">
    <source>
        <dbReference type="ARBA" id="ARBA00023002"/>
    </source>
</evidence>
<keyword evidence="9" id="KW-1185">Reference proteome</keyword>
<dbReference type="InterPro" id="IPR024072">
    <property type="entry name" value="DHFR-like_dom_sf"/>
</dbReference>
<dbReference type="InterPro" id="IPR012259">
    <property type="entry name" value="DHFR"/>
</dbReference>
<dbReference type="EMBL" id="CALNXK010000040">
    <property type="protein sequence ID" value="CAH3124815.1"/>
    <property type="molecule type" value="Genomic_DNA"/>
</dbReference>
<dbReference type="InterPro" id="IPR001796">
    <property type="entry name" value="DHFR_dom"/>
</dbReference>
<evidence type="ECO:0000256" key="3">
    <source>
        <dbReference type="ARBA" id="ARBA00022563"/>
    </source>
</evidence>
<organism evidence="8 9">
    <name type="scientific">Porites lobata</name>
    <dbReference type="NCBI Taxonomy" id="104759"/>
    <lineage>
        <taxon>Eukaryota</taxon>
        <taxon>Metazoa</taxon>
        <taxon>Cnidaria</taxon>
        <taxon>Anthozoa</taxon>
        <taxon>Hexacorallia</taxon>
        <taxon>Scleractinia</taxon>
        <taxon>Fungiina</taxon>
        <taxon>Poritidae</taxon>
        <taxon>Porites</taxon>
    </lineage>
</organism>
<keyword evidence="4" id="KW-0521">NADP</keyword>
<dbReference type="Proteomes" id="UP001159405">
    <property type="component" value="Unassembled WGS sequence"/>
</dbReference>
<keyword evidence="3" id="KW-0554">One-carbon metabolism</keyword>
<comment type="catalytic activity">
    <reaction evidence="6">
        <text>(6S)-5,6,7,8-tetrahydrofolate + NADP(+) = 7,8-dihydrofolate + NADPH + H(+)</text>
        <dbReference type="Rhea" id="RHEA:15009"/>
        <dbReference type="ChEBI" id="CHEBI:15378"/>
        <dbReference type="ChEBI" id="CHEBI:57451"/>
        <dbReference type="ChEBI" id="CHEBI:57453"/>
        <dbReference type="ChEBI" id="CHEBI:57783"/>
        <dbReference type="ChEBI" id="CHEBI:58349"/>
        <dbReference type="EC" id="1.5.1.3"/>
    </reaction>
</comment>
<gene>
    <name evidence="8" type="ORF">PLOB_00031401</name>
</gene>
<evidence type="ECO:0000256" key="1">
    <source>
        <dbReference type="ARBA" id="ARBA00004903"/>
    </source>
</evidence>
<name>A0ABN8NXB7_9CNID</name>
<proteinExistence type="predicted"/>
<dbReference type="PANTHER" id="PTHR48069">
    <property type="entry name" value="DIHYDROFOLATE REDUCTASE"/>
    <property type="match status" value="1"/>
</dbReference>
<dbReference type="EC" id="1.5.1.3" evidence="2"/>
<dbReference type="CDD" id="cd00209">
    <property type="entry name" value="DHFR"/>
    <property type="match status" value="1"/>
</dbReference>
<dbReference type="Gene3D" id="3.40.430.10">
    <property type="entry name" value="Dihydrofolate Reductase, subunit A"/>
    <property type="match status" value="1"/>
</dbReference>
<dbReference type="PRINTS" id="PR00070">
    <property type="entry name" value="DHFR"/>
</dbReference>
<evidence type="ECO:0000256" key="2">
    <source>
        <dbReference type="ARBA" id="ARBA00012856"/>
    </source>
</evidence>
<reference evidence="8 9" key="1">
    <citation type="submission" date="2022-05" db="EMBL/GenBank/DDBJ databases">
        <authorList>
            <consortium name="Genoscope - CEA"/>
            <person name="William W."/>
        </authorList>
    </citation>
    <scope>NUCLEOTIDE SEQUENCE [LARGE SCALE GENOMIC DNA]</scope>
</reference>
<feature type="domain" description="DHFR" evidence="7">
    <location>
        <begin position="12"/>
        <end position="193"/>
    </location>
</feature>
<evidence type="ECO:0000256" key="4">
    <source>
        <dbReference type="ARBA" id="ARBA00022857"/>
    </source>
</evidence>
<evidence type="ECO:0000313" key="8">
    <source>
        <dbReference type="EMBL" id="CAH3124815.1"/>
    </source>
</evidence>
<evidence type="ECO:0000259" key="7">
    <source>
        <dbReference type="PROSITE" id="PS51330"/>
    </source>
</evidence>
<dbReference type="PROSITE" id="PS51330">
    <property type="entry name" value="DHFR_2"/>
    <property type="match status" value="1"/>
</dbReference>
<evidence type="ECO:0000313" key="9">
    <source>
        <dbReference type="Proteomes" id="UP001159405"/>
    </source>
</evidence>
<dbReference type="PANTHER" id="PTHR48069:SF3">
    <property type="entry name" value="DIHYDROFOLATE REDUCTASE"/>
    <property type="match status" value="1"/>
</dbReference>
<comment type="caution">
    <text evidence="8">The sequence shown here is derived from an EMBL/GenBank/DDBJ whole genome shotgun (WGS) entry which is preliminary data.</text>
</comment>
<sequence>MDERMTSKNLRWVSCVAAMSTNRGIGNKGSLPWPPLRTDLRFLEKITTEVKDKDKWNAVLLGRKTWESLGASNQPLTGRLNIVISKSLKSPPSGAHYVCDSVLSAVQMLSAPPFTSTVEKILVLGGTDVYKEAIESPFCHRIYLTRINQEFEADAFFPMFDENVYKLISNPSEVPQGVFEENQVQYKFCVYEKQC</sequence>
<dbReference type="SUPFAM" id="SSF53597">
    <property type="entry name" value="Dihydrofolate reductase-like"/>
    <property type="match status" value="1"/>
</dbReference>
<comment type="pathway">
    <text evidence="1">Cofactor biosynthesis; tetrahydrofolate biosynthesis; 5,6,7,8-tetrahydrofolate from 7,8-dihydrofolate: step 1/1.</text>
</comment>
<accession>A0ABN8NXB7</accession>
<dbReference type="Pfam" id="PF00186">
    <property type="entry name" value="DHFR_1"/>
    <property type="match status" value="1"/>
</dbReference>